<reference evidence="2 3" key="1">
    <citation type="journal article" date="2018" name="J. Biol. Chem.">
        <title>Discovery of the actinoplanic acid pathway in Streptomyces rapamycinicus reveals a genetically conserved synergism with rapamycin.</title>
        <authorList>
            <person name="Mrak P."/>
            <person name="Krastel P."/>
            <person name="Pivk Lukancic P."/>
            <person name="Tao J."/>
            <person name="Pistorius D."/>
            <person name="Moore C.M."/>
        </authorList>
    </citation>
    <scope>NUCLEOTIDE SEQUENCE [LARGE SCALE GENOMIC DNA]</scope>
    <source>
        <strain evidence="2 3">NRRL 5491</strain>
    </source>
</reference>
<accession>A0A3L8QWW6</accession>
<organism evidence="2 3">
    <name type="scientific">Streptomyces rapamycinicus (strain ATCC 29253 / DSM 41530 / NRRL 5491 / AYB-994)</name>
    <name type="common">Streptomyces hygroscopicus (strain ATCC 29253)</name>
    <dbReference type="NCBI Taxonomy" id="1343740"/>
    <lineage>
        <taxon>Bacteria</taxon>
        <taxon>Bacillati</taxon>
        <taxon>Actinomycetota</taxon>
        <taxon>Actinomycetes</taxon>
        <taxon>Kitasatosporales</taxon>
        <taxon>Streptomycetaceae</taxon>
        <taxon>Streptomyces</taxon>
        <taxon>Streptomyces violaceusniger group</taxon>
    </lineage>
</organism>
<dbReference type="InterPro" id="IPR037401">
    <property type="entry name" value="SnoaL-like"/>
</dbReference>
<protein>
    <recommendedName>
        <fullName evidence="1">SnoaL-like domain-containing protein</fullName>
    </recommendedName>
</protein>
<comment type="caution">
    <text evidence="2">The sequence shown here is derived from an EMBL/GenBank/DDBJ whole genome shotgun (WGS) entry which is preliminary data.</text>
</comment>
<gene>
    <name evidence="2" type="ORF">D3C57_144925</name>
</gene>
<proteinExistence type="predicted"/>
<evidence type="ECO:0000313" key="2">
    <source>
        <dbReference type="EMBL" id="RLV71830.1"/>
    </source>
</evidence>
<feature type="domain" description="SnoaL-like" evidence="1">
    <location>
        <begin position="20"/>
        <end position="128"/>
    </location>
</feature>
<sequence length="152" mass="16975">MSTDRVTGGIGPGTAGAEVLRRFIDAINTWDFDTIRDILDPGCVFEMPFAPGGFPRRIEGRAATVEFLSRMPDFIEPENLHDVTIHTFTDDPAELLAQYRSATRLRTTGAEYGNSYLVRARVRDRRLQRFAEFYDPVPLVVAMGGTVQVPPV</sequence>
<dbReference type="Pfam" id="PF12680">
    <property type="entry name" value="SnoaL_2"/>
    <property type="match status" value="1"/>
</dbReference>
<dbReference type="Gene3D" id="3.10.450.50">
    <property type="match status" value="1"/>
</dbReference>
<evidence type="ECO:0000259" key="1">
    <source>
        <dbReference type="Pfam" id="PF12680"/>
    </source>
</evidence>
<dbReference type="STRING" id="1343740.M271_49835"/>
<dbReference type="EMBL" id="QYCY01000004">
    <property type="protein sequence ID" value="RLV71830.1"/>
    <property type="molecule type" value="Genomic_DNA"/>
</dbReference>
<dbReference type="AlphaFoldDB" id="A0A3L8QWW6"/>
<dbReference type="SUPFAM" id="SSF54427">
    <property type="entry name" value="NTF2-like"/>
    <property type="match status" value="1"/>
</dbReference>
<name>A0A3L8QWW6_STRRN</name>
<dbReference type="RefSeq" id="WP_121826409.1">
    <property type="nucleotide sequence ID" value="NC_022785.1"/>
</dbReference>
<evidence type="ECO:0000313" key="3">
    <source>
        <dbReference type="Proteomes" id="UP000281594"/>
    </source>
</evidence>
<dbReference type="Proteomes" id="UP000281594">
    <property type="component" value="Unassembled WGS sequence"/>
</dbReference>
<dbReference type="InterPro" id="IPR032710">
    <property type="entry name" value="NTF2-like_dom_sf"/>
</dbReference>